<gene>
    <name evidence="1" type="ORF">RPERSI_LOCUS26142</name>
</gene>
<evidence type="ECO:0000313" key="1">
    <source>
        <dbReference type="EMBL" id="CAG8823978.1"/>
    </source>
</evidence>
<feature type="non-terminal residue" evidence="1">
    <location>
        <position position="98"/>
    </location>
</feature>
<reference evidence="1" key="1">
    <citation type="submission" date="2021-06" db="EMBL/GenBank/DDBJ databases">
        <authorList>
            <person name="Kallberg Y."/>
            <person name="Tangrot J."/>
            <person name="Rosling A."/>
        </authorList>
    </citation>
    <scope>NUCLEOTIDE SEQUENCE</scope>
    <source>
        <strain evidence="1">MA461A</strain>
    </source>
</reference>
<dbReference type="EMBL" id="CAJVQC010088261">
    <property type="protein sequence ID" value="CAG8823978.1"/>
    <property type="molecule type" value="Genomic_DNA"/>
</dbReference>
<evidence type="ECO:0000313" key="2">
    <source>
        <dbReference type="Proteomes" id="UP000789920"/>
    </source>
</evidence>
<name>A0ACA9S302_9GLOM</name>
<comment type="caution">
    <text evidence="1">The sequence shown here is derived from an EMBL/GenBank/DDBJ whole genome shotgun (WGS) entry which is preliminary data.</text>
</comment>
<dbReference type="Proteomes" id="UP000789920">
    <property type="component" value="Unassembled WGS sequence"/>
</dbReference>
<sequence length="98" mass="10960">MSQVKNEFHASMSTNIINDPKVKDMPQLYSESTNVVKKESEDAMNKIQFVLVVFSLALAVFLSALDQTIVATALPAIALEFKAFDEIMWIATTYLITE</sequence>
<organism evidence="1 2">
    <name type="scientific">Racocetra persica</name>
    <dbReference type="NCBI Taxonomy" id="160502"/>
    <lineage>
        <taxon>Eukaryota</taxon>
        <taxon>Fungi</taxon>
        <taxon>Fungi incertae sedis</taxon>
        <taxon>Mucoromycota</taxon>
        <taxon>Glomeromycotina</taxon>
        <taxon>Glomeromycetes</taxon>
        <taxon>Diversisporales</taxon>
        <taxon>Gigasporaceae</taxon>
        <taxon>Racocetra</taxon>
    </lineage>
</organism>
<accession>A0ACA9S302</accession>
<keyword evidence="2" id="KW-1185">Reference proteome</keyword>
<proteinExistence type="predicted"/>
<protein>
    <submittedName>
        <fullName evidence="1">6911_t:CDS:1</fullName>
    </submittedName>
</protein>